<feature type="domain" description="HNH endonuclease 5" evidence="1">
    <location>
        <begin position="3"/>
        <end position="54"/>
    </location>
</feature>
<dbReference type="RefSeq" id="WP_311951144.1">
    <property type="nucleotide sequence ID" value="NZ_JAVLVU010000001.1"/>
</dbReference>
<gene>
    <name evidence="2" type="ORF">QE417_002897</name>
</gene>
<protein>
    <recommendedName>
        <fullName evidence="1">HNH endonuclease 5 domain-containing protein</fullName>
    </recommendedName>
</protein>
<sequence length="327" mass="37966">MNCYGCGDELTEENRSLEHVINNSIGGRLKSYKLICAGCNQKFGEHIDGELADQIGVFGDLLSIKRDRKKGEIKIPLITANGQIKLVGQGLQALWRLRVNVEGGDKEYFLTNKQYPKVLKDLRTQLSRKHKIEYKKYTTLPDKEKGYVQNKLSTKPKEIGFGGITYMRSIAKIALNYYLLREHDKSECKTIIDFVVNGGKDCPVFFYYPTNHTSYSLNEDEVSHVIHLKGSKQKKTLYAYLELFSMQKFIVIFNLEYEGESIDETYSYNVLTNNQQERKVNISLTKQHFENMYLIHEQTRNNVSIYLDRLLKIIEKRQVLFIEEDSI</sequence>
<organism evidence="2 3">
    <name type="scientific">Mucilaginibacter terrae</name>
    <dbReference type="NCBI Taxonomy" id="1955052"/>
    <lineage>
        <taxon>Bacteria</taxon>
        <taxon>Pseudomonadati</taxon>
        <taxon>Bacteroidota</taxon>
        <taxon>Sphingobacteriia</taxon>
        <taxon>Sphingobacteriales</taxon>
        <taxon>Sphingobacteriaceae</taxon>
        <taxon>Mucilaginibacter</taxon>
    </lineage>
</organism>
<dbReference type="InterPro" id="IPR029471">
    <property type="entry name" value="HNH_5"/>
</dbReference>
<dbReference type="Pfam" id="PF14279">
    <property type="entry name" value="HNH_5"/>
    <property type="match status" value="1"/>
</dbReference>
<reference evidence="3" key="1">
    <citation type="submission" date="2023-07" db="EMBL/GenBank/DDBJ databases">
        <title>Functional and genomic diversity of the sorghum phyllosphere microbiome.</title>
        <authorList>
            <person name="Shade A."/>
        </authorList>
    </citation>
    <scope>NUCLEOTIDE SEQUENCE [LARGE SCALE GENOMIC DNA]</scope>
    <source>
        <strain evidence="3">SORGH_AS_0422</strain>
    </source>
</reference>
<name>A0ABU3GVX9_9SPHI</name>
<evidence type="ECO:0000313" key="3">
    <source>
        <dbReference type="Proteomes" id="UP001258315"/>
    </source>
</evidence>
<dbReference type="EMBL" id="JAVLVU010000001">
    <property type="protein sequence ID" value="MDT3403825.1"/>
    <property type="molecule type" value="Genomic_DNA"/>
</dbReference>
<dbReference type="Proteomes" id="UP001258315">
    <property type="component" value="Unassembled WGS sequence"/>
</dbReference>
<proteinExistence type="predicted"/>
<comment type="caution">
    <text evidence="2">The sequence shown here is derived from an EMBL/GenBank/DDBJ whole genome shotgun (WGS) entry which is preliminary data.</text>
</comment>
<accession>A0ABU3GVX9</accession>
<evidence type="ECO:0000313" key="2">
    <source>
        <dbReference type="EMBL" id="MDT3403825.1"/>
    </source>
</evidence>
<evidence type="ECO:0000259" key="1">
    <source>
        <dbReference type="Pfam" id="PF14279"/>
    </source>
</evidence>
<keyword evidence="3" id="KW-1185">Reference proteome</keyword>